<evidence type="ECO:0000313" key="1">
    <source>
        <dbReference type="EMBL" id="ERT65555.1"/>
    </source>
</evidence>
<sequence>MQAQLPTILQCRRRVYSAPRNTPHPQSETSRVLLSQCGSIQKSFLHSEAI</sequence>
<dbReference type="PATRIC" id="fig|888019.4.peg.1646"/>
<dbReference type="EMBL" id="AXZG01000053">
    <property type="protein sequence ID" value="ERT65555.1"/>
    <property type="molecule type" value="Genomic_DNA"/>
</dbReference>
<comment type="caution">
    <text evidence="1">The sequence shown here is derived from an EMBL/GenBank/DDBJ whole genome shotgun (WGS) entry which is preliminary data.</text>
</comment>
<proteinExistence type="predicted"/>
<protein>
    <submittedName>
        <fullName evidence="1">Uncharacterized protein</fullName>
    </submittedName>
</protein>
<dbReference type="Proteomes" id="UP000017174">
    <property type="component" value="Unassembled WGS sequence"/>
</dbReference>
<dbReference type="AlphaFoldDB" id="U7V1T9"/>
<reference evidence="1 2" key="1">
    <citation type="submission" date="2013-08" db="EMBL/GenBank/DDBJ databases">
        <authorList>
            <person name="Weinstock G."/>
            <person name="Sodergren E."/>
            <person name="Wylie T."/>
            <person name="Fulton L."/>
            <person name="Fulton R."/>
            <person name="Fronick C."/>
            <person name="O'Laughlin M."/>
            <person name="Godfrey J."/>
            <person name="Miner T."/>
            <person name="Herter B."/>
            <person name="Appelbaum E."/>
            <person name="Cordes M."/>
            <person name="Lek S."/>
            <person name="Wollam A."/>
            <person name="Pepin K.H."/>
            <person name="Palsikar V.B."/>
            <person name="Mitreva M."/>
            <person name="Wilson R.K."/>
        </authorList>
    </citation>
    <scope>NUCLEOTIDE SEQUENCE [LARGE SCALE GENOMIC DNA]</scope>
    <source>
        <strain evidence="1 2">F0184</strain>
    </source>
</reference>
<name>U7V1T9_9MICC</name>
<evidence type="ECO:0000313" key="2">
    <source>
        <dbReference type="Proteomes" id="UP000017174"/>
    </source>
</evidence>
<organism evidence="1 2">
    <name type="scientific">Rothia aeria F0184</name>
    <dbReference type="NCBI Taxonomy" id="888019"/>
    <lineage>
        <taxon>Bacteria</taxon>
        <taxon>Bacillati</taxon>
        <taxon>Actinomycetota</taxon>
        <taxon>Actinomycetes</taxon>
        <taxon>Micrococcales</taxon>
        <taxon>Micrococcaceae</taxon>
        <taxon>Rothia</taxon>
    </lineage>
</organism>
<accession>U7V1T9</accession>
<dbReference type="HOGENOM" id="CLU_3122282_0_0_11"/>
<gene>
    <name evidence="1" type="ORF">HMPREF0742_01945</name>
</gene>